<dbReference type="PANTHER" id="PTHR37466:SF1">
    <property type="entry name" value="SLR1628 PROTEIN"/>
    <property type="match status" value="1"/>
</dbReference>
<gene>
    <name evidence="1" type="ORF">BU16DRAFT_512692</name>
</gene>
<evidence type="ECO:0000313" key="1">
    <source>
        <dbReference type="EMBL" id="KAF2494262.1"/>
    </source>
</evidence>
<dbReference type="EMBL" id="MU004191">
    <property type="protein sequence ID" value="KAF2494262.1"/>
    <property type="molecule type" value="Genomic_DNA"/>
</dbReference>
<dbReference type="AlphaFoldDB" id="A0A6A6QQ35"/>
<dbReference type="PANTHER" id="PTHR37466">
    <property type="entry name" value="SLR1628 PROTEIN"/>
    <property type="match status" value="1"/>
</dbReference>
<evidence type="ECO:0000313" key="2">
    <source>
        <dbReference type="Proteomes" id="UP000799750"/>
    </source>
</evidence>
<dbReference type="Gene3D" id="3.30.56.110">
    <property type="entry name" value="Protein of unknown function DUF2237"/>
    <property type="match status" value="1"/>
</dbReference>
<dbReference type="InterPro" id="IPR018714">
    <property type="entry name" value="DUF2237"/>
</dbReference>
<dbReference type="Pfam" id="PF09996">
    <property type="entry name" value="DUF2237"/>
    <property type="match status" value="1"/>
</dbReference>
<reference evidence="1" key="1">
    <citation type="journal article" date="2020" name="Stud. Mycol.">
        <title>101 Dothideomycetes genomes: a test case for predicting lifestyles and emergence of pathogens.</title>
        <authorList>
            <person name="Haridas S."/>
            <person name="Albert R."/>
            <person name="Binder M."/>
            <person name="Bloem J."/>
            <person name="Labutti K."/>
            <person name="Salamov A."/>
            <person name="Andreopoulos B."/>
            <person name="Baker S."/>
            <person name="Barry K."/>
            <person name="Bills G."/>
            <person name="Bluhm B."/>
            <person name="Cannon C."/>
            <person name="Castanera R."/>
            <person name="Culley D."/>
            <person name="Daum C."/>
            <person name="Ezra D."/>
            <person name="Gonzalez J."/>
            <person name="Henrissat B."/>
            <person name="Kuo A."/>
            <person name="Liang C."/>
            <person name="Lipzen A."/>
            <person name="Lutzoni F."/>
            <person name="Magnuson J."/>
            <person name="Mondo S."/>
            <person name="Nolan M."/>
            <person name="Ohm R."/>
            <person name="Pangilinan J."/>
            <person name="Park H.-J."/>
            <person name="Ramirez L."/>
            <person name="Alfaro M."/>
            <person name="Sun H."/>
            <person name="Tritt A."/>
            <person name="Yoshinaga Y."/>
            <person name="Zwiers L.-H."/>
            <person name="Turgeon B."/>
            <person name="Goodwin S."/>
            <person name="Spatafora J."/>
            <person name="Crous P."/>
            <person name="Grigoriev I."/>
        </authorList>
    </citation>
    <scope>NUCLEOTIDE SEQUENCE</scope>
    <source>
        <strain evidence="1">CBS 269.34</strain>
    </source>
</reference>
<dbReference type="OrthoDB" id="1517790at2759"/>
<proteinExistence type="predicted"/>
<dbReference type="Proteomes" id="UP000799750">
    <property type="component" value="Unassembled WGS sequence"/>
</dbReference>
<protein>
    <submittedName>
        <fullName evidence="1">Uncharacterized protein</fullName>
    </submittedName>
</protein>
<sequence length="125" mass="13687">MASLNVFRKPLYLHSTQPMTGFTRNGYCEVPPSDSGNHSVAAVLSDEFLDYSASQGNDLRSIGLKGGCKWCVCATRWKEALVASKGGKGVGEEVVPKVYLNMTNEKALEKISLEDLKRFAVDKEV</sequence>
<accession>A0A6A6QQ35</accession>
<keyword evidence="2" id="KW-1185">Reference proteome</keyword>
<name>A0A6A6QQ35_9PEZI</name>
<organism evidence="1 2">
    <name type="scientific">Lophium mytilinum</name>
    <dbReference type="NCBI Taxonomy" id="390894"/>
    <lineage>
        <taxon>Eukaryota</taxon>
        <taxon>Fungi</taxon>
        <taxon>Dikarya</taxon>
        <taxon>Ascomycota</taxon>
        <taxon>Pezizomycotina</taxon>
        <taxon>Dothideomycetes</taxon>
        <taxon>Pleosporomycetidae</taxon>
        <taxon>Mytilinidiales</taxon>
        <taxon>Mytilinidiaceae</taxon>
        <taxon>Lophium</taxon>
    </lineage>
</organism>